<feature type="domain" description="Aminoglycoside phosphotransferase" evidence="1">
    <location>
        <begin position="80"/>
        <end position="144"/>
    </location>
</feature>
<dbReference type="Proteomes" id="UP000045706">
    <property type="component" value="Unassembled WGS sequence"/>
</dbReference>
<dbReference type="InterPro" id="IPR051678">
    <property type="entry name" value="AGP_Transferase"/>
</dbReference>
<evidence type="ECO:0000313" key="3">
    <source>
        <dbReference type="Proteomes" id="UP000045706"/>
    </source>
</evidence>
<dbReference type="Gene3D" id="3.90.1200.10">
    <property type="match status" value="1"/>
</dbReference>
<reference evidence="3" key="1">
    <citation type="submission" date="2015-05" db="EMBL/GenBank/DDBJ databases">
        <authorList>
            <person name="Fogelqvist Johan"/>
        </authorList>
    </citation>
    <scope>NUCLEOTIDE SEQUENCE [LARGE SCALE GENOMIC DNA]</scope>
</reference>
<proteinExistence type="predicted"/>
<dbReference type="EMBL" id="CVQI01002447">
    <property type="protein sequence ID" value="CRK11739.1"/>
    <property type="molecule type" value="Genomic_DNA"/>
</dbReference>
<protein>
    <recommendedName>
        <fullName evidence="1">Aminoglycoside phosphotransferase domain-containing protein</fullName>
    </recommendedName>
</protein>
<dbReference type="PANTHER" id="PTHR21310:SF54">
    <property type="entry name" value="AMINOGLYCOSIDE PHOSPHOTRANSFERASE DOMAIN-CONTAINING PROTEIN"/>
    <property type="match status" value="1"/>
</dbReference>
<sequence>MSLIRGQTLREAWESLSEAEKNSISGSTNGETVQDRFFKLDYEGGPFFTIKSFNDWLLAAATRQKPGSDVVAGPYRDYFPDSGNIYFTHGDLTLGNIIVSGVAGSRRIDGIIDWEQAGWYPEYWEYCKLLYGVEFPHEWREAGWVDKVVEPFDEEWSAFAEYSSWRCP</sequence>
<dbReference type="InterPro" id="IPR002575">
    <property type="entry name" value="Aminoglycoside_PTrfase"/>
</dbReference>
<dbReference type="PANTHER" id="PTHR21310">
    <property type="entry name" value="AMINOGLYCOSIDE PHOSPHOTRANSFERASE-RELATED-RELATED"/>
    <property type="match status" value="1"/>
</dbReference>
<organism evidence="2 3">
    <name type="scientific">Verticillium longisporum</name>
    <name type="common">Verticillium dahliae var. longisporum</name>
    <dbReference type="NCBI Taxonomy" id="100787"/>
    <lineage>
        <taxon>Eukaryota</taxon>
        <taxon>Fungi</taxon>
        <taxon>Dikarya</taxon>
        <taxon>Ascomycota</taxon>
        <taxon>Pezizomycotina</taxon>
        <taxon>Sordariomycetes</taxon>
        <taxon>Hypocreomycetidae</taxon>
        <taxon>Glomerellales</taxon>
        <taxon>Plectosphaerellaceae</taxon>
        <taxon>Verticillium</taxon>
    </lineage>
</organism>
<dbReference type="InterPro" id="IPR011009">
    <property type="entry name" value="Kinase-like_dom_sf"/>
</dbReference>
<dbReference type="SUPFAM" id="SSF56112">
    <property type="entry name" value="Protein kinase-like (PK-like)"/>
    <property type="match status" value="1"/>
</dbReference>
<dbReference type="Pfam" id="PF01636">
    <property type="entry name" value="APH"/>
    <property type="match status" value="1"/>
</dbReference>
<accession>A0A0G4KPQ2</accession>
<gene>
    <name evidence="2" type="ORF">BN1723_009491</name>
</gene>
<dbReference type="AlphaFoldDB" id="A0A0G4KPQ2"/>
<name>A0A0G4KPQ2_VERLO</name>
<evidence type="ECO:0000313" key="2">
    <source>
        <dbReference type="EMBL" id="CRK11739.1"/>
    </source>
</evidence>
<evidence type="ECO:0000259" key="1">
    <source>
        <dbReference type="Pfam" id="PF01636"/>
    </source>
</evidence>